<keyword evidence="4 8" id="KW-0732">Signal</keyword>
<evidence type="ECO:0000313" key="10">
    <source>
        <dbReference type="EMBL" id="SSX21986.1"/>
    </source>
</evidence>
<gene>
    <name evidence="10" type="primary">CSON005787</name>
</gene>
<evidence type="ECO:0000256" key="8">
    <source>
        <dbReference type="SAM" id="SignalP"/>
    </source>
</evidence>
<dbReference type="SUPFAM" id="SSF51445">
    <property type="entry name" value="(Trans)glycosidases"/>
    <property type="match status" value="1"/>
</dbReference>
<evidence type="ECO:0000259" key="9">
    <source>
        <dbReference type="SMART" id="SM00642"/>
    </source>
</evidence>
<dbReference type="SMART" id="SM00642">
    <property type="entry name" value="Aamy"/>
    <property type="match status" value="1"/>
</dbReference>
<dbReference type="InterPro" id="IPR006047">
    <property type="entry name" value="GH13_cat_dom"/>
</dbReference>
<dbReference type="GO" id="GO:0005975">
    <property type="term" value="P:carbohydrate metabolic process"/>
    <property type="evidence" value="ECO:0007669"/>
    <property type="project" value="InterPro"/>
</dbReference>
<dbReference type="GO" id="GO:0004558">
    <property type="term" value="F:alpha-1,4-glucosidase activity"/>
    <property type="evidence" value="ECO:0007669"/>
    <property type="project" value="UniProtKB-EC"/>
</dbReference>
<dbReference type="InterPro" id="IPR045857">
    <property type="entry name" value="O16G_dom_2"/>
</dbReference>
<organism evidence="10">
    <name type="scientific">Culicoides sonorensis</name>
    <name type="common">Biting midge</name>
    <dbReference type="NCBI Taxonomy" id="179676"/>
    <lineage>
        <taxon>Eukaryota</taxon>
        <taxon>Metazoa</taxon>
        <taxon>Ecdysozoa</taxon>
        <taxon>Arthropoda</taxon>
        <taxon>Hexapoda</taxon>
        <taxon>Insecta</taxon>
        <taxon>Pterygota</taxon>
        <taxon>Neoptera</taxon>
        <taxon>Endopterygota</taxon>
        <taxon>Diptera</taxon>
        <taxon>Nematocera</taxon>
        <taxon>Chironomoidea</taxon>
        <taxon>Ceratopogonidae</taxon>
        <taxon>Ceratopogoninae</taxon>
        <taxon>Culicoides</taxon>
        <taxon>Monoculicoides</taxon>
    </lineage>
</organism>
<dbReference type="InterPro" id="IPR017853">
    <property type="entry name" value="GH"/>
</dbReference>
<dbReference type="OMA" id="QWYYHKF"/>
<dbReference type="Gene3D" id="3.20.20.80">
    <property type="entry name" value="Glycosidases"/>
    <property type="match status" value="1"/>
</dbReference>
<keyword evidence="6" id="KW-0325">Glycoprotein</keyword>
<dbReference type="CDD" id="cd11328">
    <property type="entry name" value="AmyAc_maltase"/>
    <property type="match status" value="1"/>
</dbReference>
<dbReference type="PANTHER" id="PTHR10357">
    <property type="entry name" value="ALPHA-AMYLASE FAMILY MEMBER"/>
    <property type="match status" value="1"/>
</dbReference>
<evidence type="ECO:0000256" key="3">
    <source>
        <dbReference type="ARBA" id="ARBA00012741"/>
    </source>
</evidence>
<reference evidence="10" key="1">
    <citation type="submission" date="2018-07" db="EMBL/GenBank/DDBJ databases">
        <authorList>
            <person name="Quirk P.G."/>
            <person name="Krulwich T.A."/>
        </authorList>
    </citation>
    <scope>NUCLEOTIDE SEQUENCE</scope>
</reference>
<feature type="signal peptide" evidence="8">
    <location>
        <begin position="1"/>
        <end position="19"/>
    </location>
</feature>
<evidence type="ECO:0000256" key="5">
    <source>
        <dbReference type="ARBA" id="ARBA00022801"/>
    </source>
</evidence>
<dbReference type="EMBL" id="UFQT01000223">
    <property type="protein sequence ID" value="SSX21986.1"/>
    <property type="molecule type" value="Genomic_DNA"/>
</dbReference>
<dbReference type="Gene3D" id="2.60.40.1180">
    <property type="entry name" value="Golgi alpha-mannosidase II"/>
    <property type="match status" value="1"/>
</dbReference>
<dbReference type="Pfam" id="PF00128">
    <property type="entry name" value="Alpha-amylase"/>
    <property type="match status" value="1"/>
</dbReference>
<sequence length="591" mass="68320">MKLLQILQLLFFFITCIFAQNELDWWETAAFYQIYPRSFSDSDGDGIGDLNGITSKLEYLKDIGIDAFWLSPIFKSPMFDFGYDISDFRDIDPVFGNLTDFDKLVSKAKSLGLKVILDYVPNHCSHEHEWFKKSVARDPEYDDYFMWHPGKPNPDGGQNLPPNNWISIFRGSAWTWNEERQEYYFHVFFKEQPELHYRSQKMRQEMPGIMKFWLDRGVDGFRIDATPHLMEVPMNSEGNYPDEPPTGNCDDPDNWNCYLDHIYTVNQDDSFALLYEWRDFLEKYTKENGGSTRIAMCEHYADVETVMRVYGEKNDTRKGPMMPFNFLILQEFKNGSTAGDLKATIDKWMTNKPKQYAPNWVMGNHDGTRVATRFGSNMINFMNVLILSLPGASVTYYGEEIGMVDGTIPPEDSKDDRDPVRTPMQWDNKKHAGFSCAAKTWLPVNENYLNGLNVKDESETIGSHLDIYKNMMMIKKSEAFKKGAFEYDVSGNVLLILRGTEKERYLILFNLNNEQVIVDASKVFKIPQTLSYAFTHADNRSKGATVQSNRITLEPKEALVMRGSANMIKGLKIMMFLSCILLIFKHYTNII</sequence>
<name>A0A336LVB8_CULSO</name>
<dbReference type="VEuPathDB" id="VectorBase:CSON005787"/>
<dbReference type="EC" id="3.2.1.20" evidence="3"/>
<dbReference type="FunFam" id="3.90.400.10:FF:000001">
    <property type="entry name" value="Maltase A3, isoform A"/>
    <property type="match status" value="1"/>
</dbReference>
<evidence type="ECO:0000256" key="7">
    <source>
        <dbReference type="ARBA" id="ARBA00023295"/>
    </source>
</evidence>
<comment type="catalytic activity">
    <reaction evidence="1">
        <text>Hydrolysis of terminal, non-reducing (1-&gt;4)-linked alpha-D-glucose residues with release of alpha-D-glucose.</text>
        <dbReference type="EC" id="3.2.1.20"/>
    </reaction>
</comment>
<feature type="chain" id="PRO_5016327891" description="alpha-glucosidase" evidence="8">
    <location>
        <begin position="20"/>
        <end position="591"/>
    </location>
</feature>
<evidence type="ECO:0000256" key="6">
    <source>
        <dbReference type="ARBA" id="ARBA00023180"/>
    </source>
</evidence>
<accession>A0A336LVB8</accession>
<dbReference type="AlphaFoldDB" id="A0A336LVB8"/>
<proteinExistence type="inferred from homology"/>
<dbReference type="Gene3D" id="3.90.400.10">
    <property type="entry name" value="Oligo-1,6-glucosidase, Domain 2"/>
    <property type="match status" value="1"/>
</dbReference>
<evidence type="ECO:0000256" key="2">
    <source>
        <dbReference type="ARBA" id="ARBA00008061"/>
    </source>
</evidence>
<evidence type="ECO:0000256" key="4">
    <source>
        <dbReference type="ARBA" id="ARBA00022729"/>
    </source>
</evidence>
<keyword evidence="7" id="KW-0326">Glycosidase</keyword>
<protein>
    <recommendedName>
        <fullName evidence="3">alpha-glucosidase</fullName>
        <ecNumber evidence="3">3.2.1.20</ecNumber>
    </recommendedName>
</protein>
<evidence type="ECO:0000256" key="1">
    <source>
        <dbReference type="ARBA" id="ARBA00001657"/>
    </source>
</evidence>
<dbReference type="InterPro" id="IPR013780">
    <property type="entry name" value="Glyco_hydro_b"/>
</dbReference>
<keyword evidence="5" id="KW-0378">Hydrolase</keyword>
<dbReference type="PANTHER" id="PTHR10357:SF179">
    <property type="entry name" value="NEUTRAL AND BASIC AMINO ACID TRANSPORT PROTEIN RBAT"/>
    <property type="match status" value="1"/>
</dbReference>
<feature type="domain" description="Glycosyl hydrolase family 13 catalytic" evidence="9">
    <location>
        <begin position="33"/>
        <end position="435"/>
    </location>
</feature>
<comment type="similarity">
    <text evidence="2">Belongs to the glycosyl hydrolase 13 family.</text>
</comment>